<gene>
    <name evidence="1" type="ORF">AZ78_2659</name>
</gene>
<dbReference type="EMBL" id="JAJA02000001">
    <property type="protein sequence ID" value="KWS05108.1"/>
    <property type="molecule type" value="Genomic_DNA"/>
</dbReference>
<accession>A0A120AGU0</accession>
<reference evidence="1 2" key="1">
    <citation type="journal article" date="2014" name="Genome Announc.">
        <title>Draft Genome Sequence of Lysobacter capsici AZ78, a Bacterium Antagonistic to Plant-Pathogenic Oomycetes.</title>
        <authorList>
            <person name="Puopolo G."/>
            <person name="Sonego P."/>
            <person name="Engelen K."/>
            <person name="Pertot I."/>
        </authorList>
    </citation>
    <scope>NUCLEOTIDE SEQUENCE [LARGE SCALE GENOMIC DNA]</scope>
    <source>
        <strain evidence="1 2">AZ78</strain>
    </source>
</reference>
<dbReference type="AlphaFoldDB" id="A0A120AGU0"/>
<evidence type="ECO:0000313" key="2">
    <source>
        <dbReference type="Proteomes" id="UP000023435"/>
    </source>
</evidence>
<protein>
    <submittedName>
        <fullName evidence="1">Uncharacterized protein</fullName>
    </submittedName>
</protein>
<name>A0A120AGU0_9GAMM</name>
<sequence length="40" mass="4480">MRDVAVAARAAPTVGPRVDAAVWFFLRLGMTFHTQFTESR</sequence>
<proteinExistence type="predicted"/>
<dbReference type="Proteomes" id="UP000023435">
    <property type="component" value="Unassembled WGS sequence"/>
</dbReference>
<keyword evidence="2" id="KW-1185">Reference proteome</keyword>
<organism evidence="1 2">
    <name type="scientific">Lysobacter capsici AZ78</name>
    <dbReference type="NCBI Taxonomy" id="1444315"/>
    <lineage>
        <taxon>Bacteria</taxon>
        <taxon>Pseudomonadati</taxon>
        <taxon>Pseudomonadota</taxon>
        <taxon>Gammaproteobacteria</taxon>
        <taxon>Lysobacterales</taxon>
        <taxon>Lysobacteraceae</taxon>
        <taxon>Lysobacter</taxon>
    </lineage>
</organism>
<comment type="caution">
    <text evidence="1">The sequence shown here is derived from an EMBL/GenBank/DDBJ whole genome shotgun (WGS) entry which is preliminary data.</text>
</comment>
<evidence type="ECO:0000313" key="1">
    <source>
        <dbReference type="EMBL" id="KWS05108.1"/>
    </source>
</evidence>